<evidence type="ECO:0000256" key="14">
    <source>
        <dbReference type="SAM" id="MobiDB-lite"/>
    </source>
</evidence>
<keyword evidence="2 12" id="KW-0349">Heme</keyword>
<keyword evidence="1 12" id="KW-0575">Peroxidase</keyword>
<evidence type="ECO:0000256" key="12">
    <source>
        <dbReference type="HAMAP-Rule" id="MF_01961"/>
    </source>
</evidence>
<dbReference type="GO" id="GO:0042744">
    <property type="term" value="P:hydrogen peroxide catabolic process"/>
    <property type="evidence" value="ECO:0007669"/>
    <property type="project" value="UniProtKB-KW"/>
</dbReference>
<feature type="binding site" description="axial binding residue" evidence="12">
    <location>
        <position position="294"/>
    </location>
    <ligand>
        <name>heme b</name>
        <dbReference type="ChEBI" id="CHEBI:60344"/>
    </ligand>
    <ligandPart>
        <name>Fe</name>
        <dbReference type="ChEBI" id="CHEBI:18248"/>
    </ligandPart>
</feature>
<dbReference type="PROSITE" id="PS00436">
    <property type="entry name" value="PEROXIDASE_2"/>
    <property type="match status" value="1"/>
</dbReference>
<evidence type="ECO:0000256" key="1">
    <source>
        <dbReference type="ARBA" id="ARBA00022559"/>
    </source>
</evidence>
<evidence type="ECO:0000313" key="17">
    <source>
        <dbReference type="Proteomes" id="UP000294621"/>
    </source>
</evidence>
<comment type="catalytic activity">
    <reaction evidence="7 12 13">
        <text>2 H2O2 = O2 + 2 H2O</text>
        <dbReference type="Rhea" id="RHEA:20309"/>
        <dbReference type="ChEBI" id="CHEBI:15377"/>
        <dbReference type="ChEBI" id="CHEBI:15379"/>
        <dbReference type="ChEBI" id="CHEBI:16240"/>
        <dbReference type="EC" id="1.11.1.21"/>
    </reaction>
</comment>
<gene>
    <name evidence="12 16" type="primary">katG</name>
    <name evidence="16" type="ORF">E2R57_07450</name>
</gene>
<dbReference type="PANTHER" id="PTHR30555:SF0">
    <property type="entry name" value="CATALASE-PEROXIDASE"/>
    <property type="match status" value="1"/>
</dbReference>
<protein>
    <recommendedName>
        <fullName evidence="11 12">Catalase-peroxidase</fullName>
        <shortName evidence="12">CP</shortName>
        <ecNumber evidence="10 12">1.11.1.21</ecNumber>
    </recommendedName>
    <alternativeName>
        <fullName evidence="12">Peroxidase/catalase</fullName>
    </alternativeName>
</protein>
<dbReference type="OrthoDB" id="9759743at2"/>
<dbReference type="PRINTS" id="PR00460">
    <property type="entry name" value="BPEROXIDASE"/>
</dbReference>
<evidence type="ECO:0000313" key="16">
    <source>
        <dbReference type="EMBL" id="TDL38769.1"/>
    </source>
</evidence>
<dbReference type="EMBL" id="SMZQ01000003">
    <property type="protein sequence ID" value="TDL38769.1"/>
    <property type="molecule type" value="Genomic_DNA"/>
</dbReference>
<evidence type="ECO:0000256" key="11">
    <source>
        <dbReference type="ARBA" id="ARBA00074141"/>
    </source>
</evidence>
<comment type="caution">
    <text evidence="12">Lacks conserved residue(s) required for the propagation of feature annotation.</text>
</comment>
<feature type="compositionally biased region" description="Polar residues" evidence="14">
    <location>
        <begin position="33"/>
        <end position="42"/>
    </location>
</feature>
<dbReference type="PANTHER" id="PTHR30555">
    <property type="entry name" value="HYDROPEROXIDASE I, BIFUNCTIONAL CATALASE-PEROXIDASE"/>
    <property type="match status" value="1"/>
</dbReference>
<comment type="function">
    <text evidence="12">Bifunctional enzyme with both catalase and broad-spectrum peroxidase activity.</text>
</comment>
<comment type="catalytic activity">
    <reaction evidence="8 12 13">
        <text>H2O2 + AH2 = A + 2 H2O</text>
        <dbReference type="Rhea" id="RHEA:30275"/>
        <dbReference type="ChEBI" id="CHEBI:13193"/>
        <dbReference type="ChEBI" id="CHEBI:15377"/>
        <dbReference type="ChEBI" id="CHEBI:16240"/>
        <dbReference type="ChEBI" id="CHEBI:17499"/>
        <dbReference type="EC" id="1.11.1.21"/>
    </reaction>
</comment>
<reference evidence="16 17" key="1">
    <citation type="submission" date="2019-03" db="EMBL/GenBank/DDBJ databases">
        <title>Genome Sequencing and Assembly of Various Microbes Isolated from Partially Reclaimed Soil and Acid Mine Drainage (AMD) Site.</title>
        <authorList>
            <person name="Steinbock B."/>
            <person name="Bechtold R."/>
            <person name="Sevigny J.L."/>
            <person name="Thomas D."/>
            <person name="Cuthill L.R."/>
            <person name="Aveiro Johannsen E.J."/>
            <person name="Thomas K."/>
            <person name="Ghosh A."/>
        </authorList>
    </citation>
    <scope>NUCLEOTIDE SEQUENCE [LARGE SCALE GENOMIC DNA]</scope>
    <source>
        <strain evidence="16 17">S-A1</strain>
    </source>
</reference>
<feature type="active site" description="Proton acceptor" evidence="12">
    <location>
        <position position="132"/>
    </location>
</feature>
<dbReference type="GO" id="GO:0004096">
    <property type="term" value="F:catalase activity"/>
    <property type="evidence" value="ECO:0007669"/>
    <property type="project" value="UniProtKB-UniRule"/>
</dbReference>
<evidence type="ECO:0000256" key="2">
    <source>
        <dbReference type="ARBA" id="ARBA00022617"/>
    </source>
</evidence>
<evidence type="ECO:0000256" key="4">
    <source>
        <dbReference type="ARBA" id="ARBA00023002"/>
    </source>
</evidence>
<evidence type="ECO:0000256" key="13">
    <source>
        <dbReference type="RuleBase" id="RU003451"/>
    </source>
</evidence>
<dbReference type="NCBIfam" id="TIGR00198">
    <property type="entry name" value="cat_per_HPI"/>
    <property type="match status" value="1"/>
</dbReference>
<dbReference type="Gene3D" id="1.10.420.10">
    <property type="entry name" value="Peroxidase, domain 2"/>
    <property type="match status" value="2"/>
</dbReference>
<accession>A0A4R5Y2S7</accession>
<evidence type="ECO:0000256" key="7">
    <source>
        <dbReference type="ARBA" id="ARBA00049145"/>
    </source>
</evidence>
<dbReference type="InterPro" id="IPR000763">
    <property type="entry name" value="Catalase_peroxidase"/>
</dbReference>
<keyword evidence="6 12" id="KW-0376">Hydrogen peroxide</keyword>
<dbReference type="EC" id="1.11.1.21" evidence="10 12"/>
<dbReference type="SUPFAM" id="SSF48113">
    <property type="entry name" value="Heme-dependent peroxidases"/>
    <property type="match status" value="2"/>
</dbReference>
<dbReference type="CDD" id="cd00649">
    <property type="entry name" value="catalase_peroxidase_1"/>
    <property type="match status" value="1"/>
</dbReference>
<dbReference type="PRINTS" id="PR00458">
    <property type="entry name" value="PEROXIDASE"/>
</dbReference>
<proteinExistence type="inferred from homology"/>
<dbReference type="GO" id="GO:0020037">
    <property type="term" value="F:heme binding"/>
    <property type="evidence" value="ECO:0007669"/>
    <property type="project" value="InterPro"/>
</dbReference>
<comment type="similarity">
    <text evidence="9 12 13">Belongs to the peroxidase family. Peroxidase/catalase subfamily.</text>
</comment>
<dbReference type="RefSeq" id="WP_133347799.1">
    <property type="nucleotide sequence ID" value="NZ_SMZQ01000003.1"/>
</dbReference>
<evidence type="ECO:0000256" key="9">
    <source>
        <dbReference type="ARBA" id="ARBA00060838"/>
    </source>
</evidence>
<evidence type="ECO:0000256" key="3">
    <source>
        <dbReference type="ARBA" id="ARBA00022723"/>
    </source>
</evidence>
<evidence type="ECO:0000256" key="5">
    <source>
        <dbReference type="ARBA" id="ARBA00023004"/>
    </source>
</evidence>
<dbReference type="FunFam" id="1.10.420.10:FF:000004">
    <property type="entry name" value="Catalase-peroxidase"/>
    <property type="match status" value="1"/>
</dbReference>
<evidence type="ECO:0000256" key="10">
    <source>
        <dbReference type="ARBA" id="ARBA00067012"/>
    </source>
</evidence>
<keyword evidence="5 12" id="KW-0408">Iron</keyword>
<dbReference type="InterPro" id="IPR010255">
    <property type="entry name" value="Haem_peroxidase_sf"/>
</dbReference>
<feature type="domain" description="Plant heme peroxidase family profile" evidence="15">
    <location>
        <begin position="165"/>
        <end position="453"/>
    </location>
</feature>
<dbReference type="Pfam" id="PF00141">
    <property type="entry name" value="peroxidase"/>
    <property type="match status" value="2"/>
</dbReference>
<organism evidence="16 17">
    <name type="scientific">Arthrobacter nitrophenolicus</name>
    <dbReference type="NCBI Taxonomy" id="683150"/>
    <lineage>
        <taxon>Bacteria</taxon>
        <taxon>Bacillati</taxon>
        <taxon>Actinomycetota</taxon>
        <taxon>Actinomycetes</taxon>
        <taxon>Micrococcales</taxon>
        <taxon>Micrococcaceae</taxon>
        <taxon>Arthrobacter</taxon>
    </lineage>
</organism>
<comment type="subunit">
    <text evidence="12">Homodimer or homotetramer.</text>
</comment>
<comment type="caution">
    <text evidence="16">The sequence shown here is derived from an EMBL/GenBank/DDBJ whole genome shotgun (WGS) entry which is preliminary data.</text>
</comment>
<comment type="PTM">
    <text evidence="12">Formation of the three residue Trp-Tyr-Met cross-link is important for the catalase, but not the peroxidase activity of the enzyme.</text>
</comment>
<feature type="cross-link" description="Tryptophyl-tyrosyl-methioninium (Tyr-Met) (with Trp-131)" evidence="12">
    <location>
        <begin position="253"/>
        <end position="279"/>
    </location>
</feature>
<dbReference type="AlphaFoldDB" id="A0A4R5Y2S7"/>
<keyword evidence="4 12" id="KW-0560">Oxidoreductase</keyword>
<dbReference type="FunFam" id="1.10.420.10:FF:000002">
    <property type="entry name" value="Catalase-peroxidase"/>
    <property type="match status" value="1"/>
</dbReference>
<dbReference type="GO" id="GO:0005829">
    <property type="term" value="C:cytosol"/>
    <property type="evidence" value="ECO:0007669"/>
    <property type="project" value="UniProtKB-ARBA"/>
</dbReference>
<dbReference type="Proteomes" id="UP000294621">
    <property type="component" value="Unassembled WGS sequence"/>
</dbReference>
<dbReference type="HAMAP" id="MF_01961">
    <property type="entry name" value="Catal_peroxid"/>
    <property type="match status" value="1"/>
</dbReference>
<sequence>MTDHQDHPPIPTPGSAQGLDRKVEGGCPVAHDSVTSHGSESENPAIDSPEPKGHRPRTVADWWPNQLDLSVLHAHNQAGNPLGPSFSYREEFQKLDVEALKQDITQVLTTSQDWWPADFGHYGGLMIRLSWHAAGTYRVHDGRGGAGDGSQRFAPLNSWPDNANLDKARRLLWPVKQKYGQKLSWADLLVLAGNVALESMGFKTFGFAFGREDVWEPEEIFWGPEDTWLGDERYIGEGQMAEDVGSTEMGLIYVNPEGPMGNPDPKLAAAYIRETFKRMAMNDEETFALIAGGHTFGKTHGAGDADAHVGPEPEGADLETQGLGWLSTYGSGKGPDTITSGLEVTWTDRPTQWSSRFLEILFEYEWELVKSPAGAHQWVAKDAPEIIPDAYDPQKKHRPTMLTTDLSLRFDPVYAEIGQRFLKNPDEFQLAFAKAWYKLLHRDMGPVGPHMLGPWVPEPQLWQDPVPAVDHELVGQQDIDALKAQLLDSGLSVAQLVRTAWASASTYRKTDRRGGANGARIRLEPQRGWEVNEPDQLGTALQAIERVQQQFNSGQGGGKKVSLADLIVLGGCAAVEKAASDAGFPVTVPFRPGRTDASQDQTDVDSFQYLQPRADGFRNYVRPGEKLQPETLLLDKAYLLGLSAPEMTALVGGMRALGANLGDSLHGVLTTRPQVLTNDFFVNLLSPGTKWKASEAEENVYEISDVTTGEVKWTATPVDLVFGSNSQLRALSEVYASEDGKEKFVKDFVAAWTKVMEADRFDLR</sequence>
<dbReference type="NCBIfam" id="NF011635">
    <property type="entry name" value="PRK15061.1"/>
    <property type="match status" value="1"/>
</dbReference>
<evidence type="ECO:0000259" key="15">
    <source>
        <dbReference type="PROSITE" id="PS50873"/>
    </source>
</evidence>
<evidence type="ECO:0000256" key="6">
    <source>
        <dbReference type="ARBA" id="ARBA00023324"/>
    </source>
</evidence>
<dbReference type="PROSITE" id="PS50873">
    <property type="entry name" value="PEROXIDASE_4"/>
    <property type="match status" value="1"/>
</dbReference>
<dbReference type="InterPro" id="IPR002016">
    <property type="entry name" value="Haem_peroxidase"/>
</dbReference>
<dbReference type="CDD" id="cd08200">
    <property type="entry name" value="catalase_peroxidase_2"/>
    <property type="match status" value="1"/>
</dbReference>
<dbReference type="InterPro" id="IPR019794">
    <property type="entry name" value="Peroxidases_AS"/>
</dbReference>
<dbReference type="GO" id="GO:0046872">
    <property type="term" value="F:metal ion binding"/>
    <property type="evidence" value="ECO:0007669"/>
    <property type="project" value="UniProtKB-KW"/>
</dbReference>
<evidence type="ECO:0000256" key="8">
    <source>
        <dbReference type="ARBA" id="ARBA00051651"/>
    </source>
</evidence>
<dbReference type="Gene3D" id="1.10.520.10">
    <property type="match status" value="2"/>
</dbReference>
<feature type="site" description="Transition state stabilizer" evidence="12">
    <location>
        <position position="128"/>
    </location>
</feature>
<keyword evidence="3 12" id="KW-0479">Metal-binding</keyword>
<feature type="region of interest" description="Disordered" evidence="14">
    <location>
        <begin position="1"/>
        <end position="59"/>
    </location>
</feature>
<name>A0A4R5Y2S7_9MICC</name>
<comment type="cofactor">
    <cofactor evidence="12">
        <name>heme b</name>
        <dbReference type="ChEBI" id="CHEBI:60344"/>
    </cofactor>
    <text evidence="12">Binds 1 heme b (iron(II)-protoporphyrin IX) group per dimer.</text>
</comment>
<dbReference type="GO" id="GO:0070301">
    <property type="term" value="P:cellular response to hydrogen peroxide"/>
    <property type="evidence" value="ECO:0007669"/>
    <property type="project" value="TreeGrafter"/>
</dbReference>
<dbReference type="FunFam" id="1.10.520.10:FF:000002">
    <property type="entry name" value="Catalase-peroxidase"/>
    <property type="match status" value="1"/>
</dbReference>